<dbReference type="Pfam" id="PF00364">
    <property type="entry name" value="Biotin_lipoyl"/>
    <property type="match status" value="1"/>
</dbReference>
<reference evidence="12 13" key="1">
    <citation type="journal article" date="2015" name="J Genomics">
        <title>Whole Genome Sequence of the Soybean Aphid Endosymbiont Buchnera aphidicola and Genetic Differentiation among Biotype-Specific Strains.</title>
        <authorList>
            <person name="Cassone B.J."/>
            <person name="Wenger J.A."/>
            <person name="Michel A.P."/>
        </authorList>
    </citation>
    <scope>NUCLEOTIDE SEQUENCE [LARGE SCALE GENOMIC DNA]</scope>
    <source>
        <strain evidence="12 13">BAg</strain>
    </source>
</reference>
<evidence type="ECO:0000256" key="8">
    <source>
        <dbReference type="ARBA" id="ARBA00048370"/>
    </source>
</evidence>
<dbReference type="PROSITE" id="PS50968">
    <property type="entry name" value="BIOTINYL_LIPOYL"/>
    <property type="match status" value="1"/>
</dbReference>
<proteinExistence type="inferred from homology"/>
<dbReference type="InterPro" id="IPR003016">
    <property type="entry name" value="2-oxoA_DH_lipoyl-BS"/>
</dbReference>
<comment type="similarity">
    <text evidence="2 9">Belongs to the 2-oxoacid dehydrogenase family.</text>
</comment>
<dbReference type="SUPFAM" id="SSF51230">
    <property type="entry name" value="Single hybrid motif"/>
    <property type="match status" value="1"/>
</dbReference>
<dbReference type="GO" id="GO:0005737">
    <property type="term" value="C:cytoplasm"/>
    <property type="evidence" value="ECO:0007669"/>
    <property type="project" value="TreeGrafter"/>
</dbReference>
<dbReference type="InterPro" id="IPR036625">
    <property type="entry name" value="E3-bd_dom_sf"/>
</dbReference>
<dbReference type="PROSITE" id="PS51826">
    <property type="entry name" value="PSBD"/>
    <property type="match status" value="1"/>
</dbReference>
<keyword evidence="12" id="KW-0670">Pyruvate</keyword>
<comment type="subunit">
    <text evidence="3">Forms a 24-polypeptide structural core with octahedral symmetry.</text>
</comment>
<sequence length="385" mass="43518">MHIEVKMPDVGLDPVEVIEILVKLDEQIQIEQGLITVEGDKSSIEIPSPISGVVKKINVKVGDQVSTDSVIMIFMTHQKNSHSQEQASVDVSEIKKSTIKKNVIHATPSVRRLARELNINLSDVLGSGRKNRILKDDLKLYTKNISHNKSKLKVEQLEINYLQKNIGNNLSNNWINIPHVTQFDEVNITALEEFRQNYNNEECKKNINYKNVTILIFVMKAVAHALLRFPIFNSSLSVDKKTIIFKKYINIGIVVDVKNGLLIPVLKNVDKKSIIHLSSELTLLSDKARQNKLDRLDMKDSCFTISNLGSIGGYWFTPIINFPEVAILGVSRAIIKPLWNGKSFIPSLTLPLSLSYDHRIINGAEAAHFICFLKKLLSDIRYLIM</sequence>
<dbReference type="InterPro" id="IPR023213">
    <property type="entry name" value="CAT-like_dom_sf"/>
</dbReference>
<evidence type="ECO:0000256" key="5">
    <source>
        <dbReference type="ARBA" id="ARBA00022823"/>
    </source>
</evidence>
<accession>A0A0M3RSG8</accession>
<dbReference type="AlphaFoldDB" id="A0A0M3RSG8"/>
<dbReference type="Gene3D" id="4.10.320.10">
    <property type="entry name" value="E3-binding domain"/>
    <property type="match status" value="1"/>
</dbReference>
<dbReference type="STRING" id="1265350.IX46_01075"/>
<dbReference type="Gene3D" id="2.40.50.100">
    <property type="match status" value="1"/>
</dbReference>
<evidence type="ECO:0000256" key="6">
    <source>
        <dbReference type="ARBA" id="ARBA00023315"/>
    </source>
</evidence>
<evidence type="ECO:0000256" key="1">
    <source>
        <dbReference type="ARBA" id="ARBA00001938"/>
    </source>
</evidence>
<name>A0A0M3RSG8_9GAMM</name>
<comment type="catalytic activity">
    <reaction evidence="8">
        <text>N(6)-[(R)-dihydrolipoyl]-L-lysyl-[protein] + acetyl-CoA = N(6)-[(R)-S(8)-acetyldihydrolipoyl]-L-lysyl-[protein] + CoA</text>
        <dbReference type="Rhea" id="RHEA:17017"/>
        <dbReference type="Rhea" id="RHEA-COMP:10475"/>
        <dbReference type="Rhea" id="RHEA-COMP:10478"/>
        <dbReference type="ChEBI" id="CHEBI:57287"/>
        <dbReference type="ChEBI" id="CHEBI:57288"/>
        <dbReference type="ChEBI" id="CHEBI:83100"/>
        <dbReference type="ChEBI" id="CHEBI:83111"/>
        <dbReference type="EC" id="2.3.1.12"/>
    </reaction>
</comment>
<dbReference type="GO" id="GO:0031405">
    <property type="term" value="F:lipoic acid binding"/>
    <property type="evidence" value="ECO:0007669"/>
    <property type="project" value="TreeGrafter"/>
</dbReference>
<evidence type="ECO:0000256" key="3">
    <source>
        <dbReference type="ARBA" id="ARBA00011484"/>
    </source>
</evidence>
<evidence type="ECO:0000313" key="12">
    <source>
        <dbReference type="EMBL" id="ALD15166.1"/>
    </source>
</evidence>
<feature type="domain" description="Lipoyl-binding" evidence="10">
    <location>
        <begin position="2"/>
        <end position="75"/>
    </location>
</feature>
<dbReference type="GO" id="GO:0006086">
    <property type="term" value="P:pyruvate decarboxylation to acetyl-CoA"/>
    <property type="evidence" value="ECO:0007669"/>
    <property type="project" value="TreeGrafter"/>
</dbReference>
<keyword evidence="6 9" id="KW-0012">Acyltransferase</keyword>
<dbReference type="SUPFAM" id="SSF47005">
    <property type="entry name" value="Peripheral subunit-binding domain of 2-oxo acid dehydrogenase complex"/>
    <property type="match status" value="1"/>
</dbReference>
<dbReference type="InterPro" id="IPR004167">
    <property type="entry name" value="PSBD"/>
</dbReference>
<dbReference type="SUPFAM" id="SSF52777">
    <property type="entry name" value="CoA-dependent acyltransferases"/>
    <property type="match status" value="1"/>
</dbReference>
<dbReference type="PANTHER" id="PTHR43178:SF2">
    <property type="entry name" value="DIHYDROLIPOYLLYSINE-RESIDUE ACETYLTRANSFERASE COMPONENT OF PYRUVATE DEHYDROGENASE COMPLEX"/>
    <property type="match status" value="1"/>
</dbReference>
<keyword evidence="4 9" id="KW-0808">Transferase</keyword>
<organism evidence="12 13">
    <name type="scientific">Buchnera aphidicola</name>
    <name type="common">Aphis glycines</name>
    <dbReference type="NCBI Taxonomy" id="1265350"/>
    <lineage>
        <taxon>Bacteria</taxon>
        <taxon>Pseudomonadati</taxon>
        <taxon>Pseudomonadota</taxon>
        <taxon>Gammaproteobacteria</taxon>
        <taxon>Enterobacterales</taxon>
        <taxon>Erwiniaceae</taxon>
        <taxon>Buchnera</taxon>
    </lineage>
</organism>
<dbReference type="Pfam" id="PF00198">
    <property type="entry name" value="2-oxoacid_dh"/>
    <property type="match status" value="1"/>
</dbReference>
<evidence type="ECO:0000256" key="4">
    <source>
        <dbReference type="ARBA" id="ARBA00022679"/>
    </source>
</evidence>
<dbReference type="Pfam" id="PF02817">
    <property type="entry name" value="E3_binding"/>
    <property type="match status" value="1"/>
</dbReference>
<feature type="domain" description="Peripheral subunit-binding (PSBD)" evidence="11">
    <location>
        <begin position="105"/>
        <end position="142"/>
    </location>
</feature>
<dbReference type="InterPro" id="IPR050743">
    <property type="entry name" value="2-oxoacid_DH_E2_comp"/>
</dbReference>
<comment type="function">
    <text evidence="7">The pyruvate dehydrogenase complex catalyzes the overall conversion of pyruvate to acetyl-CoA and CO(2). It contains multiple copies of three enzymatic components: pyruvate dehydrogenase (E1), dihydrolipoamide acetyltransferase (E2) and lipoamide dehydrogenase (E3).</text>
</comment>
<evidence type="ECO:0000256" key="7">
    <source>
        <dbReference type="ARBA" id="ARBA00025211"/>
    </source>
</evidence>
<keyword evidence="5 9" id="KW-0450">Lipoyl</keyword>
<dbReference type="PANTHER" id="PTHR43178">
    <property type="entry name" value="DIHYDROLIPOAMIDE ACETYLTRANSFERASE COMPONENT OF PYRUVATE DEHYDROGENASE COMPLEX"/>
    <property type="match status" value="1"/>
</dbReference>
<evidence type="ECO:0000313" key="13">
    <source>
        <dbReference type="Proteomes" id="UP000066321"/>
    </source>
</evidence>
<dbReference type="InterPro" id="IPR011053">
    <property type="entry name" value="Single_hybrid_motif"/>
</dbReference>
<dbReference type="InterPro" id="IPR000089">
    <property type="entry name" value="Biotin_lipoyl"/>
</dbReference>
<dbReference type="KEGG" id="baph:IX46_01075"/>
<dbReference type="PROSITE" id="PS00189">
    <property type="entry name" value="LIPOYL"/>
    <property type="match status" value="1"/>
</dbReference>
<dbReference type="InterPro" id="IPR001078">
    <property type="entry name" value="2-oxoacid_DH_actylTfrase"/>
</dbReference>
<gene>
    <name evidence="12" type="ORF">IX46_01075</name>
</gene>
<dbReference type="FunFam" id="3.30.559.10:FF:000004">
    <property type="entry name" value="Acetyltransferase component of pyruvate dehydrogenase complex"/>
    <property type="match status" value="1"/>
</dbReference>
<dbReference type="GO" id="GO:0004742">
    <property type="term" value="F:dihydrolipoyllysine-residue acetyltransferase activity"/>
    <property type="evidence" value="ECO:0007669"/>
    <property type="project" value="UniProtKB-EC"/>
</dbReference>
<dbReference type="Proteomes" id="UP000066321">
    <property type="component" value="Chromosome"/>
</dbReference>
<evidence type="ECO:0000259" key="11">
    <source>
        <dbReference type="PROSITE" id="PS51826"/>
    </source>
</evidence>
<dbReference type="EC" id="2.3.1.-" evidence="9"/>
<dbReference type="Gene3D" id="3.30.559.10">
    <property type="entry name" value="Chloramphenicol acetyltransferase-like domain"/>
    <property type="match status" value="1"/>
</dbReference>
<protein>
    <recommendedName>
        <fullName evidence="9">Dihydrolipoamide acetyltransferase component of pyruvate dehydrogenase complex</fullName>
        <ecNumber evidence="9">2.3.1.-</ecNumber>
    </recommendedName>
</protein>
<evidence type="ECO:0000256" key="2">
    <source>
        <dbReference type="ARBA" id="ARBA00007317"/>
    </source>
</evidence>
<comment type="cofactor">
    <cofactor evidence="1 9">
        <name>(R)-lipoate</name>
        <dbReference type="ChEBI" id="CHEBI:83088"/>
    </cofactor>
</comment>
<dbReference type="CDD" id="cd06849">
    <property type="entry name" value="lipoyl_domain"/>
    <property type="match status" value="1"/>
</dbReference>
<dbReference type="EMBL" id="CP009253">
    <property type="protein sequence ID" value="ALD15166.1"/>
    <property type="molecule type" value="Genomic_DNA"/>
</dbReference>
<evidence type="ECO:0000256" key="9">
    <source>
        <dbReference type="RuleBase" id="RU003423"/>
    </source>
</evidence>
<evidence type="ECO:0000259" key="10">
    <source>
        <dbReference type="PROSITE" id="PS50968"/>
    </source>
</evidence>
<dbReference type="PATRIC" id="fig|1265350.3.peg.202"/>